<name>A0A561UMY7_9ACTN</name>
<feature type="transmembrane region" description="Helical" evidence="2">
    <location>
        <begin position="581"/>
        <end position="608"/>
    </location>
</feature>
<dbReference type="OrthoDB" id="419058at2"/>
<evidence type="ECO:0000313" key="6">
    <source>
        <dbReference type="Proteomes" id="UP000317940"/>
    </source>
</evidence>
<organism evidence="5 6">
    <name type="scientific">Kitasatospora viridis</name>
    <dbReference type="NCBI Taxonomy" id="281105"/>
    <lineage>
        <taxon>Bacteria</taxon>
        <taxon>Bacillati</taxon>
        <taxon>Actinomycetota</taxon>
        <taxon>Actinomycetes</taxon>
        <taxon>Kitasatosporales</taxon>
        <taxon>Streptomycetaceae</taxon>
        <taxon>Kitasatospora</taxon>
    </lineage>
</organism>
<dbReference type="RefSeq" id="WP_145906790.1">
    <property type="nucleotide sequence ID" value="NZ_BAAAMZ010000003.1"/>
</dbReference>
<keyword evidence="2" id="KW-0472">Membrane</keyword>
<dbReference type="AlphaFoldDB" id="A0A561UMY7"/>
<keyword evidence="2" id="KW-1133">Transmembrane helix</keyword>
<dbReference type="InterPro" id="IPR027417">
    <property type="entry name" value="P-loop_NTPase"/>
</dbReference>
<feature type="transmembrane region" description="Helical" evidence="2">
    <location>
        <begin position="679"/>
        <end position="698"/>
    </location>
</feature>
<reference evidence="5 6" key="1">
    <citation type="submission" date="2019-06" db="EMBL/GenBank/DDBJ databases">
        <title>Sequencing the genomes of 1000 actinobacteria strains.</title>
        <authorList>
            <person name="Klenk H.-P."/>
        </authorList>
    </citation>
    <scope>NUCLEOTIDE SEQUENCE [LARGE SCALE GENOMIC DNA]</scope>
    <source>
        <strain evidence="5 6">DSM 44826</strain>
    </source>
</reference>
<dbReference type="InterPro" id="IPR010982">
    <property type="entry name" value="Lambda_DNA-bd_dom_sf"/>
</dbReference>
<evidence type="ECO:0000259" key="3">
    <source>
        <dbReference type="PROSITE" id="PS50837"/>
    </source>
</evidence>
<feature type="domain" description="NACHT" evidence="3">
    <location>
        <begin position="183"/>
        <end position="278"/>
    </location>
</feature>
<dbReference type="SUPFAM" id="SSF47413">
    <property type="entry name" value="lambda repressor-like DNA-binding domains"/>
    <property type="match status" value="1"/>
</dbReference>
<feature type="domain" description="HTH cro/C1-type" evidence="4">
    <location>
        <begin position="9"/>
        <end position="64"/>
    </location>
</feature>
<feature type="transmembrane region" description="Helical" evidence="2">
    <location>
        <begin position="500"/>
        <end position="522"/>
    </location>
</feature>
<dbReference type="PROSITE" id="PS50943">
    <property type="entry name" value="HTH_CROC1"/>
    <property type="match status" value="1"/>
</dbReference>
<evidence type="ECO:0000256" key="1">
    <source>
        <dbReference type="SAM" id="MobiDB-lite"/>
    </source>
</evidence>
<dbReference type="InterPro" id="IPR007111">
    <property type="entry name" value="NACHT_NTPase"/>
</dbReference>
<keyword evidence="6" id="KW-1185">Reference proteome</keyword>
<feature type="compositionally biased region" description="Pro residues" evidence="1">
    <location>
        <begin position="84"/>
        <end position="99"/>
    </location>
</feature>
<feature type="region of interest" description="Disordered" evidence="1">
    <location>
        <begin position="77"/>
        <end position="102"/>
    </location>
</feature>
<gene>
    <name evidence="5" type="ORF">FHX73_114615</name>
</gene>
<evidence type="ECO:0000256" key="2">
    <source>
        <dbReference type="SAM" id="Phobius"/>
    </source>
</evidence>
<dbReference type="InterPro" id="IPR001387">
    <property type="entry name" value="Cro/C1-type_HTH"/>
</dbReference>
<comment type="caution">
    <text evidence="5">The sequence shown here is derived from an EMBL/GenBank/DDBJ whole genome shotgun (WGS) entry which is preliminary data.</text>
</comment>
<dbReference type="SMART" id="SM00530">
    <property type="entry name" value="HTH_XRE"/>
    <property type="match status" value="1"/>
</dbReference>
<feature type="transmembrane region" description="Helical" evidence="2">
    <location>
        <begin position="628"/>
        <end position="652"/>
    </location>
</feature>
<dbReference type="Proteomes" id="UP000317940">
    <property type="component" value="Unassembled WGS sequence"/>
</dbReference>
<dbReference type="Gene3D" id="3.40.50.300">
    <property type="entry name" value="P-loop containing nucleotide triphosphate hydrolases"/>
    <property type="match status" value="1"/>
</dbReference>
<feature type="transmembrane region" description="Helical" evidence="2">
    <location>
        <begin position="534"/>
        <end position="560"/>
    </location>
</feature>
<evidence type="ECO:0000259" key="4">
    <source>
        <dbReference type="PROSITE" id="PS50943"/>
    </source>
</evidence>
<dbReference type="SUPFAM" id="SSF52540">
    <property type="entry name" value="P-loop containing nucleoside triphosphate hydrolases"/>
    <property type="match status" value="1"/>
</dbReference>
<keyword evidence="2" id="KW-0812">Transmembrane</keyword>
<dbReference type="PROSITE" id="PS50837">
    <property type="entry name" value="NACHT"/>
    <property type="match status" value="1"/>
</dbReference>
<sequence length="811" mass="87020">MLEQLGPLVRRMRTDARLTQEKLAELSAVSVSTIRRVETGRAADLRLSTLNQLAEALNASPEDTRRLAAALAGVAWEPEGRPAPGTPAPAPASGPPAPQLRPELAGPAAELAREVRRRLRREEEQRRVHDPFVLPVRWELAPPELSDLPENVLLVPPGGAVPELDLAGEVGRVAEVYRRVSSGRLVVLGPAGSGKSVLAIRLALDLLEAGPECPERVPVIFSLGSWDPTVLSLRDWLTDLLLRDHPRLAARAANGATLAAELVHSEAVLPVLDGFDEIAEGLRTTVLAKLNETRLPLVLTSRAEQFTEAAGPGRAPLLLAAAIELSELTVADLAHYLPRTARGTARPGGADPVWQDVLARLDAASAEAAEAAESAEHAEPGGPAARLADVLRTPLMVILARTMYSESADRDPIELLDPDRFPTRHALEEHLLAGFVPTLYRDRVPDRAPDGRRGPARRWGAERAQRWLGHLAQHLVGQEHDQRDLAWWRLAASLRRSTRVLAVAVTCAVAISCSDWLVGLVASPDGIGQVLLDGALIGPVVGVAFAAMYAVLITFQGGLVRPTQVRLGRPRLRGRAARSSLRAIGARFWAVLLGGFVMGAGVAAATTLERWLFDGLPITDPRVLEGTAVNVLGFGLILGSATGLAVAVVTALESPLDTNAAASPAGLLAANRSTVRRQLLCLVPTLTLSICFGGFPVADLLQPVFGPMTWDLPDGLMLGAIGGLGGSLAYVLAFTAWGQWVVFCRIWLPVTGRLPRDPAAFLDDAYQRGVLRQTGAVHQFRHLRLQHHLARTHRESRSRYVPVTFGAPEQG</sequence>
<dbReference type="EMBL" id="VIWT01000001">
    <property type="protein sequence ID" value="TWG00735.1"/>
    <property type="molecule type" value="Genomic_DNA"/>
</dbReference>
<accession>A0A561UMY7</accession>
<feature type="transmembrane region" description="Helical" evidence="2">
    <location>
        <begin position="718"/>
        <end position="748"/>
    </location>
</feature>
<dbReference type="GO" id="GO:0003677">
    <property type="term" value="F:DNA binding"/>
    <property type="evidence" value="ECO:0007669"/>
    <property type="project" value="InterPro"/>
</dbReference>
<dbReference type="Pfam" id="PF13560">
    <property type="entry name" value="HTH_31"/>
    <property type="match status" value="1"/>
</dbReference>
<dbReference type="Gene3D" id="1.10.260.40">
    <property type="entry name" value="lambda repressor-like DNA-binding domains"/>
    <property type="match status" value="1"/>
</dbReference>
<proteinExistence type="predicted"/>
<protein>
    <submittedName>
        <fullName evidence="5">NACHT domain-containing protein</fullName>
    </submittedName>
</protein>
<dbReference type="Pfam" id="PF05729">
    <property type="entry name" value="NACHT"/>
    <property type="match status" value="1"/>
</dbReference>
<evidence type="ECO:0000313" key="5">
    <source>
        <dbReference type="EMBL" id="TWG00735.1"/>
    </source>
</evidence>
<dbReference type="CDD" id="cd00093">
    <property type="entry name" value="HTH_XRE"/>
    <property type="match status" value="1"/>
</dbReference>